<keyword evidence="2 3" id="KW-0663">Pyridoxal phosphate</keyword>
<gene>
    <name evidence="5" type="ORF">DDQ41_10630</name>
</gene>
<keyword evidence="6" id="KW-1185">Reference proteome</keyword>
<evidence type="ECO:0000256" key="2">
    <source>
        <dbReference type="ARBA" id="ARBA00022898"/>
    </source>
</evidence>
<dbReference type="PIRSF" id="PIRSF001434">
    <property type="entry name" value="CGS"/>
    <property type="match status" value="1"/>
</dbReference>
<dbReference type="InterPro" id="IPR000277">
    <property type="entry name" value="Cys/Met-Metab_PyrdxlP-dep_enz"/>
</dbReference>
<feature type="region of interest" description="Disordered" evidence="4">
    <location>
        <begin position="390"/>
        <end position="438"/>
    </location>
</feature>
<dbReference type="Gene3D" id="3.40.640.10">
    <property type="entry name" value="Type I PLP-dependent aspartate aminotransferase-like (Major domain)"/>
    <property type="match status" value="1"/>
</dbReference>
<dbReference type="EMBL" id="CP029254">
    <property type="protein sequence ID" value="AWK09301.1"/>
    <property type="molecule type" value="Genomic_DNA"/>
</dbReference>
<evidence type="ECO:0000256" key="4">
    <source>
        <dbReference type="SAM" id="MobiDB-lite"/>
    </source>
</evidence>
<feature type="compositionally biased region" description="Pro residues" evidence="4">
    <location>
        <begin position="401"/>
        <end position="415"/>
    </location>
</feature>
<reference evidence="5 6" key="1">
    <citation type="submission" date="2018-05" db="EMBL/GenBank/DDBJ databases">
        <title>Complete genome sequence of the Type Strain of Streptomyces spongiicola HNM0071, the producer of staurosporine.</title>
        <authorList>
            <person name="Zhou S."/>
            <person name="Huang X."/>
        </authorList>
    </citation>
    <scope>NUCLEOTIDE SEQUENCE [LARGE SCALE GENOMIC DNA]</scope>
    <source>
        <strain evidence="5 6">HNM0071</strain>
    </source>
</reference>
<dbReference type="SUPFAM" id="SSF53383">
    <property type="entry name" value="PLP-dependent transferases"/>
    <property type="match status" value="1"/>
</dbReference>
<evidence type="ECO:0000256" key="1">
    <source>
        <dbReference type="ARBA" id="ARBA00001933"/>
    </source>
</evidence>
<evidence type="ECO:0000256" key="3">
    <source>
        <dbReference type="RuleBase" id="RU362118"/>
    </source>
</evidence>
<protein>
    <submittedName>
        <fullName evidence="5">Cystathionine gamma-synthase</fullName>
    </submittedName>
</protein>
<dbReference type="Proteomes" id="UP000245051">
    <property type="component" value="Chromosome"/>
</dbReference>
<dbReference type="InterPro" id="IPR015422">
    <property type="entry name" value="PyrdxlP-dep_Trfase_small"/>
</dbReference>
<name>A0ABM6V554_9ACTN</name>
<dbReference type="PANTHER" id="PTHR11808:SF85">
    <property type="entry name" value="CYSTATHIONINE GAMMA-LYASE-RELATED"/>
    <property type="match status" value="1"/>
</dbReference>
<dbReference type="PANTHER" id="PTHR11808">
    <property type="entry name" value="TRANS-SULFURATION ENZYME FAMILY MEMBER"/>
    <property type="match status" value="1"/>
</dbReference>
<dbReference type="InterPro" id="IPR015421">
    <property type="entry name" value="PyrdxlP-dep_Trfase_major"/>
</dbReference>
<evidence type="ECO:0000313" key="5">
    <source>
        <dbReference type="EMBL" id="AWK09301.1"/>
    </source>
</evidence>
<accession>A0ABM6V554</accession>
<dbReference type="Gene3D" id="3.90.1150.10">
    <property type="entry name" value="Aspartate Aminotransferase, domain 1"/>
    <property type="match status" value="1"/>
</dbReference>
<evidence type="ECO:0000313" key="6">
    <source>
        <dbReference type="Proteomes" id="UP000245051"/>
    </source>
</evidence>
<comment type="cofactor">
    <cofactor evidence="1 3">
        <name>pyridoxal 5'-phosphate</name>
        <dbReference type="ChEBI" id="CHEBI:597326"/>
    </cofactor>
</comment>
<comment type="similarity">
    <text evidence="3">Belongs to the trans-sulfuration enzymes family.</text>
</comment>
<dbReference type="Pfam" id="PF01053">
    <property type="entry name" value="Cys_Met_Meta_PP"/>
    <property type="match status" value="1"/>
</dbReference>
<organism evidence="5 6">
    <name type="scientific">Streptomyces spongiicola</name>
    <dbReference type="NCBI Taxonomy" id="1690221"/>
    <lineage>
        <taxon>Bacteria</taxon>
        <taxon>Bacillati</taxon>
        <taxon>Actinomycetota</taxon>
        <taxon>Actinomycetes</taxon>
        <taxon>Kitasatosporales</taxon>
        <taxon>Streptomycetaceae</taxon>
        <taxon>Streptomyces</taxon>
    </lineage>
</organism>
<dbReference type="InterPro" id="IPR015424">
    <property type="entry name" value="PyrdxlP-dep_Trfase"/>
</dbReference>
<proteinExistence type="inferred from homology"/>
<sequence length="438" mass="45112">MRAMEFAPSNAPAPTRALATEAVHAGREDLVRLGLHAAPIDLSTTYPSYDVEGEAARIDAFASTGGRLDGPPVYARLDNPTTARFETALARLEGTEDAVAFASGMAALTAVLLVRASMGLRHVVAVRPLYGCSDHLLDGGLLGTEVTWTDPAGVAAAIRPDTGLVMVESPANPTLAEADIAALAHSCGSVPLLVDNTFATPVLQRPAEQGARLVLHSATKYLGGHGDVMGGVVACDEEFAAALRQVRFATGGVLHPMAGYLLLRGLSTLPVRVRAASATAADLARRLSADPRVARVHYPSVGGAMVSFEVCGDPRDVIAAVRLITPAVSLGSVDTLIQHPASISHRIVAEGDRRAAGVSDRLLRMSVGLEDVEDLWADLCGALSARPGPDGTTRALAPAPAQAPAPAPALAPAPAPGSANTMRPAEALSAPEPGRGVR</sequence>